<comment type="similarity">
    <text evidence="2">Belongs to the aldo/keto reductase family.</text>
</comment>
<dbReference type="EMBL" id="MTYH01000057">
    <property type="protein sequence ID" value="PNP41511.1"/>
    <property type="molecule type" value="Genomic_DNA"/>
</dbReference>
<dbReference type="SUPFAM" id="SSF51430">
    <property type="entry name" value="NAD(P)-linked oxidoreductase"/>
    <property type="match status" value="1"/>
</dbReference>
<reference evidence="6 7" key="1">
    <citation type="submission" date="2017-02" db="EMBL/GenBank/DDBJ databases">
        <title>Genomes of Trichoderma spp. with biocontrol activity.</title>
        <authorList>
            <person name="Gardiner D."/>
            <person name="Kazan K."/>
            <person name="Vos C."/>
            <person name="Harvey P."/>
        </authorList>
    </citation>
    <scope>NUCLEOTIDE SEQUENCE [LARGE SCALE GENOMIC DNA]</scope>
    <source>
        <strain evidence="6 7">A5MH</strain>
    </source>
</reference>
<dbReference type="GO" id="GO:0016491">
    <property type="term" value="F:oxidoreductase activity"/>
    <property type="evidence" value="ECO:0007669"/>
    <property type="project" value="UniProtKB-KW"/>
</dbReference>
<dbReference type="PANTHER" id="PTHR43364">
    <property type="entry name" value="NADH-SPECIFIC METHYLGLYOXAL REDUCTASE-RELATED"/>
    <property type="match status" value="1"/>
</dbReference>
<dbReference type="Pfam" id="PF00248">
    <property type="entry name" value="Aldo_ket_red"/>
    <property type="match status" value="1"/>
</dbReference>
<evidence type="ECO:0000256" key="3">
    <source>
        <dbReference type="ARBA" id="ARBA00022857"/>
    </source>
</evidence>
<gene>
    <name evidence="6" type="ORF">TGAMA5MH_06612</name>
</gene>
<organism evidence="6 7">
    <name type="scientific">Trichoderma gamsii</name>
    <dbReference type="NCBI Taxonomy" id="398673"/>
    <lineage>
        <taxon>Eukaryota</taxon>
        <taxon>Fungi</taxon>
        <taxon>Dikarya</taxon>
        <taxon>Ascomycota</taxon>
        <taxon>Pezizomycotina</taxon>
        <taxon>Sordariomycetes</taxon>
        <taxon>Hypocreomycetidae</taxon>
        <taxon>Hypocreales</taxon>
        <taxon>Hypocreaceae</taxon>
        <taxon>Trichoderma</taxon>
    </lineage>
</organism>
<comment type="caution">
    <text evidence="6">The sequence shown here is derived from an EMBL/GenBank/DDBJ whole genome shotgun (WGS) entry which is preliminary data.</text>
</comment>
<evidence type="ECO:0000313" key="7">
    <source>
        <dbReference type="Proteomes" id="UP000236546"/>
    </source>
</evidence>
<dbReference type="InterPro" id="IPR036812">
    <property type="entry name" value="NAD(P)_OxRdtase_dom_sf"/>
</dbReference>
<dbReference type="PANTHER" id="PTHR43364:SF9">
    <property type="entry name" value="OXIDOREDUCTASE"/>
    <property type="match status" value="1"/>
</dbReference>
<name>A0A2K0T7M8_9HYPO</name>
<evidence type="ECO:0000259" key="5">
    <source>
        <dbReference type="Pfam" id="PF00248"/>
    </source>
</evidence>
<dbReference type="CDD" id="cd19079">
    <property type="entry name" value="AKR_EcYajO-like"/>
    <property type="match status" value="1"/>
</dbReference>
<dbReference type="GO" id="GO:0005829">
    <property type="term" value="C:cytosol"/>
    <property type="evidence" value="ECO:0007669"/>
    <property type="project" value="UniProtKB-ARBA"/>
</dbReference>
<sequence length="362" mass="40627">MAPSLPPALQKSLDESRVEYVRLGTSGLQVSVPILGAMSFGSSQWMPWVLDEDASIEMLKAAYDRGLNTWDTADMYSNGISEEIIGKALKKHSIPREKVVIMTKCFIAVPDQPDIFAAPWQREMLQMKDYVNRAGMLSLIICLSRAAIFKAVDASLQRLGTDYIDLFMVHRFDPSTPIEETMRALNDLVASGKIRYIGASSMWATQFARMQSVAEKNGWTKFISMQNYYNLCYREEEREMIRYCNETGVGIMPWSPNFGGKLAKPLGDATSMRAQMPSPTGSLTKADEEIIRRVEKLATQKDWTMSHVALSWLRSKGAVPIVGLNSLLRLEEACDLRGKELTADEIKILEEPYVPKNVVGHV</sequence>
<dbReference type="FunFam" id="3.20.20.100:FF:000004">
    <property type="entry name" value="Oxidoreductase, aldo/keto reductase"/>
    <property type="match status" value="1"/>
</dbReference>
<evidence type="ECO:0000256" key="2">
    <source>
        <dbReference type="ARBA" id="ARBA00007905"/>
    </source>
</evidence>
<proteinExistence type="inferred from homology"/>
<evidence type="ECO:0000256" key="1">
    <source>
        <dbReference type="ARBA" id="ARBA00005179"/>
    </source>
</evidence>
<dbReference type="AlphaFoldDB" id="A0A2K0T7M8"/>
<dbReference type="OrthoDB" id="1720422at2759"/>
<protein>
    <recommendedName>
        <fullName evidence="5">NADP-dependent oxidoreductase domain-containing protein</fullName>
    </recommendedName>
</protein>
<dbReference type="Gene3D" id="3.20.20.100">
    <property type="entry name" value="NADP-dependent oxidoreductase domain"/>
    <property type="match status" value="1"/>
</dbReference>
<evidence type="ECO:0000313" key="6">
    <source>
        <dbReference type="EMBL" id="PNP41511.1"/>
    </source>
</evidence>
<dbReference type="Proteomes" id="UP000236546">
    <property type="component" value="Unassembled WGS sequence"/>
</dbReference>
<comment type="pathway">
    <text evidence="1">Secondary metabolite biosynthesis.</text>
</comment>
<dbReference type="InterPro" id="IPR023210">
    <property type="entry name" value="NADP_OxRdtase_dom"/>
</dbReference>
<keyword evidence="4" id="KW-0560">Oxidoreductase</keyword>
<accession>A0A2K0T7M8</accession>
<evidence type="ECO:0000256" key="4">
    <source>
        <dbReference type="ARBA" id="ARBA00023002"/>
    </source>
</evidence>
<feature type="domain" description="NADP-dependent oxidoreductase" evidence="5">
    <location>
        <begin position="34"/>
        <end position="351"/>
    </location>
</feature>
<keyword evidence="3" id="KW-0521">NADP</keyword>
<dbReference type="InterPro" id="IPR050523">
    <property type="entry name" value="AKR_Detox_Biosynth"/>
</dbReference>